<evidence type="ECO:0000256" key="14">
    <source>
        <dbReference type="ARBA" id="ARBA00023098"/>
    </source>
</evidence>
<keyword evidence="12 18" id="KW-0548">Nucleotidyltransferase</keyword>
<reference evidence="20 21" key="1">
    <citation type="submission" date="2018-08" db="EMBL/GenBank/DDBJ databases">
        <title>Erythrobacter zhengii sp.nov., a bacterium isolated from deep-sea sediment.</title>
        <authorList>
            <person name="Fang C."/>
            <person name="Wu Y.-H."/>
            <person name="Sun C."/>
            <person name="Wang H."/>
            <person name="Cheng H."/>
            <person name="Meng F.-X."/>
            <person name="Wang C.-S."/>
            <person name="Xu X.-W."/>
        </authorList>
    </citation>
    <scope>NUCLEOTIDE SEQUENCE [LARGE SCALE GENOMIC DNA]</scope>
    <source>
        <strain evidence="20 21">V18</strain>
    </source>
</reference>
<evidence type="ECO:0000313" key="21">
    <source>
        <dbReference type="Proteomes" id="UP000286576"/>
    </source>
</evidence>
<comment type="pathway">
    <text evidence="3 18">Phospholipid metabolism; CDP-diacylglycerol biosynthesis; CDP-diacylglycerol from sn-glycerol 3-phosphate: step 3/3.</text>
</comment>
<feature type="transmembrane region" description="Helical" evidence="19">
    <location>
        <begin position="122"/>
        <end position="142"/>
    </location>
</feature>
<keyword evidence="8" id="KW-1003">Cell membrane</keyword>
<name>A0A418NQB2_9SPHN</name>
<protein>
    <recommendedName>
        <fullName evidence="7 18">Phosphatidate cytidylyltransferase</fullName>
        <ecNumber evidence="6 18">2.7.7.41</ecNumber>
    </recommendedName>
</protein>
<evidence type="ECO:0000256" key="12">
    <source>
        <dbReference type="ARBA" id="ARBA00022695"/>
    </source>
</evidence>
<evidence type="ECO:0000256" key="18">
    <source>
        <dbReference type="RuleBase" id="RU003938"/>
    </source>
</evidence>
<dbReference type="GO" id="GO:0004605">
    <property type="term" value="F:phosphatidate cytidylyltransferase activity"/>
    <property type="evidence" value="ECO:0007669"/>
    <property type="project" value="UniProtKB-EC"/>
</dbReference>
<keyword evidence="14" id="KW-0443">Lipid metabolism</keyword>
<evidence type="ECO:0000256" key="11">
    <source>
        <dbReference type="ARBA" id="ARBA00022692"/>
    </source>
</evidence>
<keyword evidence="9" id="KW-0444">Lipid biosynthesis</keyword>
<dbReference type="EC" id="2.7.7.41" evidence="6 18"/>
<keyword evidence="15 19" id="KW-0472">Membrane</keyword>
<evidence type="ECO:0000313" key="20">
    <source>
        <dbReference type="EMBL" id="RIV84658.1"/>
    </source>
</evidence>
<evidence type="ECO:0000256" key="4">
    <source>
        <dbReference type="ARBA" id="ARBA00005189"/>
    </source>
</evidence>
<comment type="caution">
    <text evidence="20">The sequence shown here is derived from an EMBL/GenBank/DDBJ whole genome shotgun (WGS) entry which is preliminary data.</text>
</comment>
<dbReference type="Pfam" id="PF01148">
    <property type="entry name" value="CTP_transf_1"/>
    <property type="match status" value="1"/>
</dbReference>
<accession>A0A418NQB2</accession>
<evidence type="ECO:0000256" key="3">
    <source>
        <dbReference type="ARBA" id="ARBA00005119"/>
    </source>
</evidence>
<evidence type="ECO:0000256" key="8">
    <source>
        <dbReference type="ARBA" id="ARBA00022475"/>
    </source>
</evidence>
<evidence type="ECO:0000256" key="2">
    <source>
        <dbReference type="ARBA" id="ARBA00004651"/>
    </source>
</evidence>
<evidence type="ECO:0000256" key="1">
    <source>
        <dbReference type="ARBA" id="ARBA00001698"/>
    </source>
</evidence>
<evidence type="ECO:0000256" key="13">
    <source>
        <dbReference type="ARBA" id="ARBA00022989"/>
    </source>
</evidence>
<evidence type="ECO:0000256" key="16">
    <source>
        <dbReference type="ARBA" id="ARBA00023209"/>
    </source>
</evidence>
<keyword evidence="21" id="KW-1185">Reference proteome</keyword>
<dbReference type="AlphaFoldDB" id="A0A418NQB2"/>
<keyword evidence="10 18" id="KW-0808">Transferase</keyword>
<dbReference type="PANTHER" id="PTHR46382:SF1">
    <property type="entry name" value="PHOSPHATIDATE CYTIDYLYLTRANSFERASE"/>
    <property type="match status" value="1"/>
</dbReference>
<dbReference type="GO" id="GO:0005886">
    <property type="term" value="C:plasma membrane"/>
    <property type="evidence" value="ECO:0007669"/>
    <property type="project" value="UniProtKB-SubCell"/>
</dbReference>
<evidence type="ECO:0000256" key="6">
    <source>
        <dbReference type="ARBA" id="ARBA00012487"/>
    </source>
</evidence>
<dbReference type="UniPathway" id="UPA00557">
    <property type="reaction ID" value="UER00614"/>
</dbReference>
<comment type="subcellular location">
    <subcellularLocation>
        <location evidence="2">Cell membrane</location>
        <topology evidence="2">Multi-pass membrane protein</topology>
    </subcellularLocation>
</comment>
<dbReference type="GO" id="GO:0016024">
    <property type="term" value="P:CDP-diacylglycerol biosynthetic process"/>
    <property type="evidence" value="ECO:0007669"/>
    <property type="project" value="UniProtKB-UniPathway"/>
</dbReference>
<dbReference type="RefSeq" id="WP_119587548.1">
    <property type="nucleotide sequence ID" value="NZ_CAWODQ010000026.1"/>
</dbReference>
<gene>
    <name evidence="20" type="ORF">D2V07_13880</name>
</gene>
<sequence length="261" mass="27311">MEDADLANERKRDRIKRYARKAVTVPISVRTGDLPKRAASAVVMLAIVAGAIWAGGWIWSIFAGLLGLGVFYEWSAIVWRITKSPLWRVIALVLGVLYIGFGAAIIGVLGNGEAMGLSEGQLPWALIGIVAIVIATDTGAYFSGRTIGGPKIAPAISPSKTWAGLFGGMICAALVVAYISMQDTGMPVPLVGGMIAGALLAVVAQAGDFLESWMKRRAGLKDSGKLIPGHGGLFDRLDGLLAVANVTGAVLISHLMTVSDL</sequence>
<dbReference type="PROSITE" id="PS01315">
    <property type="entry name" value="CDS"/>
    <property type="match status" value="1"/>
</dbReference>
<keyword evidence="13 19" id="KW-1133">Transmembrane helix</keyword>
<feature type="transmembrane region" description="Helical" evidence="19">
    <location>
        <begin position="38"/>
        <end position="55"/>
    </location>
</feature>
<dbReference type="Proteomes" id="UP000286576">
    <property type="component" value="Unassembled WGS sequence"/>
</dbReference>
<evidence type="ECO:0000256" key="15">
    <source>
        <dbReference type="ARBA" id="ARBA00023136"/>
    </source>
</evidence>
<dbReference type="PANTHER" id="PTHR46382">
    <property type="entry name" value="PHOSPHATIDATE CYTIDYLYLTRANSFERASE"/>
    <property type="match status" value="1"/>
</dbReference>
<keyword evidence="16" id="KW-0594">Phospholipid biosynthesis</keyword>
<evidence type="ECO:0000256" key="10">
    <source>
        <dbReference type="ARBA" id="ARBA00022679"/>
    </source>
</evidence>
<evidence type="ECO:0000256" key="5">
    <source>
        <dbReference type="ARBA" id="ARBA00010185"/>
    </source>
</evidence>
<feature type="transmembrane region" description="Helical" evidence="19">
    <location>
        <begin position="162"/>
        <end position="181"/>
    </location>
</feature>
<comment type="similarity">
    <text evidence="5 18">Belongs to the CDS family.</text>
</comment>
<evidence type="ECO:0000256" key="9">
    <source>
        <dbReference type="ARBA" id="ARBA00022516"/>
    </source>
</evidence>
<dbReference type="EMBL" id="QXFL01000006">
    <property type="protein sequence ID" value="RIV84658.1"/>
    <property type="molecule type" value="Genomic_DNA"/>
</dbReference>
<proteinExistence type="inferred from homology"/>
<comment type="pathway">
    <text evidence="4">Lipid metabolism.</text>
</comment>
<dbReference type="OrthoDB" id="9799199at2"/>
<feature type="transmembrane region" description="Helical" evidence="19">
    <location>
        <begin position="86"/>
        <end position="110"/>
    </location>
</feature>
<evidence type="ECO:0000256" key="17">
    <source>
        <dbReference type="ARBA" id="ARBA00023264"/>
    </source>
</evidence>
<organism evidence="20 21">
    <name type="scientific">Aurantiacibacter zhengii</name>
    <dbReference type="NCBI Taxonomy" id="2307003"/>
    <lineage>
        <taxon>Bacteria</taxon>
        <taxon>Pseudomonadati</taxon>
        <taxon>Pseudomonadota</taxon>
        <taxon>Alphaproteobacteria</taxon>
        <taxon>Sphingomonadales</taxon>
        <taxon>Erythrobacteraceae</taxon>
        <taxon>Aurantiacibacter</taxon>
    </lineage>
</organism>
<keyword evidence="11 18" id="KW-0812">Transmembrane</keyword>
<evidence type="ECO:0000256" key="7">
    <source>
        <dbReference type="ARBA" id="ARBA00019373"/>
    </source>
</evidence>
<comment type="catalytic activity">
    <reaction evidence="1 18">
        <text>a 1,2-diacyl-sn-glycero-3-phosphate + CTP + H(+) = a CDP-1,2-diacyl-sn-glycerol + diphosphate</text>
        <dbReference type="Rhea" id="RHEA:16229"/>
        <dbReference type="ChEBI" id="CHEBI:15378"/>
        <dbReference type="ChEBI" id="CHEBI:33019"/>
        <dbReference type="ChEBI" id="CHEBI:37563"/>
        <dbReference type="ChEBI" id="CHEBI:58332"/>
        <dbReference type="ChEBI" id="CHEBI:58608"/>
        <dbReference type="EC" id="2.7.7.41"/>
    </reaction>
</comment>
<evidence type="ECO:0000256" key="19">
    <source>
        <dbReference type="SAM" id="Phobius"/>
    </source>
</evidence>
<keyword evidence="17" id="KW-1208">Phospholipid metabolism</keyword>
<feature type="transmembrane region" description="Helical" evidence="19">
    <location>
        <begin position="187"/>
        <end position="207"/>
    </location>
</feature>
<dbReference type="InterPro" id="IPR000374">
    <property type="entry name" value="PC_trans"/>
</dbReference>